<reference evidence="2" key="2">
    <citation type="journal article" date="2021" name="PeerJ">
        <title>Extensive microbial diversity within the chicken gut microbiome revealed by metagenomics and culture.</title>
        <authorList>
            <person name="Gilroy R."/>
            <person name="Ravi A."/>
            <person name="Getino M."/>
            <person name="Pursley I."/>
            <person name="Horton D.L."/>
            <person name="Alikhan N.F."/>
            <person name="Baker D."/>
            <person name="Gharbi K."/>
            <person name="Hall N."/>
            <person name="Watson M."/>
            <person name="Adriaenssens E.M."/>
            <person name="Foster-Nyarko E."/>
            <person name="Jarju S."/>
            <person name="Secka A."/>
            <person name="Antonio M."/>
            <person name="Oren A."/>
            <person name="Chaudhuri R.R."/>
            <person name="La Ragione R."/>
            <person name="Hildebrand F."/>
            <person name="Pallen M.J."/>
        </authorList>
    </citation>
    <scope>NUCLEOTIDE SEQUENCE</scope>
    <source>
        <strain evidence="2">6919</strain>
    </source>
</reference>
<name>A0A9D9IPL5_9BACT</name>
<accession>A0A9D9IPL5</accession>
<feature type="signal peptide" evidence="1">
    <location>
        <begin position="1"/>
        <end position="19"/>
    </location>
</feature>
<organism evidence="2 3">
    <name type="scientific">Candidatus Limisoma faecipullorum</name>
    <dbReference type="NCBI Taxonomy" id="2840854"/>
    <lineage>
        <taxon>Bacteria</taxon>
        <taxon>Pseudomonadati</taxon>
        <taxon>Bacteroidota</taxon>
        <taxon>Bacteroidia</taxon>
        <taxon>Bacteroidales</taxon>
        <taxon>Candidatus Limisoma</taxon>
    </lineage>
</organism>
<keyword evidence="1" id="KW-0732">Signal</keyword>
<reference evidence="2" key="1">
    <citation type="submission" date="2020-10" db="EMBL/GenBank/DDBJ databases">
        <authorList>
            <person name="Gilroy R."/>
        </authorList>
    </citation>
    <scope>NUCLEOTIDE SEQUENCE</scope>
    <source>
        <strain evidence="2">6919</strain>
    </source>
</reference>
<sequence length="350" mass="40756">MKSLKFFLFLLLLAGMDVAAQTTGLFTYNGGYFVKAGDYWTEYRPAEKDGVWATYTQYNEETNYYQVKNSSCSLSIPKTSNNNFYIWEDGEWKVIYTTKHIYGYFNDESREIYAYNQGGYFVRDGNTWREYRPDKKAGLWATYTQYKEDDNYFYMRSTASEVCVPKDEHNDFYLLNGGKWMKCYTTSAIYVTKTPAAGGNSTTSIDEESGYDYVFRYKSYSRVEYKEEESEYPLINFFLGGVTYREETEQIDLSAKVCISRNGKMMIELGGDCFYLTFAKIDKGLTDSYIEIYPYADNYDCKLAIYKTGNCQLSLDKAELGIGLWNLHGGDYESTYNEIFRLVDSYTFLK</sequence>
<feature type="chain" id="PRO_5039371320" evidence="1">
    <location>
        <begin position="20"/>
        <end position="350"/>
    </location>
</feature>
<gene>
    <name evidence="2" type="ORF">IAB88_00640</name>
</gene>
<protein>
    <submittedName>
        <fullName evidence="2">Uncharacterized protein</fullName>
    </submittedName>
</protein>
<comment type="caution">
    <text evidence="2">The sequence shown here is derived from an EMBL/GenBank/DDBJ whole genome shotgun (WGS) entry which is preliminary data.</text>
</comment>
<dbReference type="EMBL" id="JADIMC010000010">
    <property type="protein sequence ID" value="MBO8475483.1"/>
    <property type="molecule type" value="Genomic_DNA"/>
</dbReference>
<proteinExistence type="predicted"/>
<evidence type="ECO:0000313" key="3">
    <source>
        <dbReference type="Proteomes" id="UP000823598"/>
    </source>
</evidence>
<evidence type="ECO:0000313" key="2">
    <source>
        <dbReference type="EMBL" id="MBO8475483.1"/>
    </source>
</evidence>
<dbReference type="AlphaFoldDB" id="A0A9D9IPL5"/>
<dbReference type="Proteomes" id="UP000823598">
    <property type="component" value="Unassembled WGS sequence"/>
</dbReference>
<evidence type="ECO:0000256" key="1">
    <source>
        <dbReference type="SAM" id="SignalP"/>
    </source>
</evidence>